<accession>A0AAD2DD62</accession>
<sequence length="28" mass="3258">MEEIPLDNGYFGNLSLEDYIIKVIKQNT</sequence>
<evidence type="ECO:0000313" key="2">
    <source>
        <dbReference type="Proteomes" id="UP001189143"/>
    </source>
</evidence>
<dbReference type="EMBL" id="CAMTCP010000025">
    <property type="protein sequence ID" value="CAI3541151.1"/>
    <property type="molecule type" value="Genomic_DNA"/>
</dbReference>
<comment type="caution">
    <text evidence="1">The sequence shown here is derived from an EMBL/GenBank/DDBJ whole genome shotgun (WGS) entry which is preliminary data.</text>
</comment>
<organism evidence="1 2">
    <name type="scientific">Clostridium neonatale</name>
    <dbReference type="NCBI Taxonomy" id="137838"/>
    <lineage>
        <taxon>Bacteria</taxon>
        <taxon>Bacillati</taxon>
        <taxon>Bacillota</taxon>
        <taxon>Clostridia</taxon>
        <taxon>Eubacteriales</taxon>
        <taxon>Clostridiaceae</taxon>
        <taxon>Clostridium</taxon>
    </lineage>
</organism>
<protein>
    <submittedName>
        <fullName evidence="1">Uncharacterized protein</fullName>
    </submittedName>
</protein>
<reference evidence="1" key="1">
    <citation type="submission" date="2022-10" db="EMBL/GenBank/DDBJ databases">
        <authorList>
            <person name="Aires J."/>
            <person name="Mesa V."/>
        </authorList>
    </citation>
    <scope>NUCLEOTIDE SEQUENCE</scope>
    <source>
        <strain evidence="1">Clostridium neonatale JD116</strain>
    </source>
</reference>
<gene>
    <name evidence="1" type="ORF">CNEO2_1220010</name>
</gene>
<dbReference type="Proteomes" id="UP001189143">
    <property type="component" value="Unassembled WGS sequence"/>
</dbReference>
<name>A0AAD2DD62_9CLOT</name>
<evidence type="ECO:0000313" key="1">
    <source>
        <dbReference type="EMBL" id="CAI3541151.1"/>
    </source>
</evidence>
<proteinExistence type="predicted"/>
<dbReference type="AlphaFoldDB" id="A0AAD2DD62"/>